<sequence>MAIDKAGGSKPQASTRASEAKPAQGPARPAAAPAVPTRNQVKPQQPKGRDGFERGMTPAQQQQRLGSTPALAPTQAPAAADRKVLEKLGLTAEDVQKAGPALPHLQKAAESVVQGHPEQALGHLRDAAFAAPEVATKALKGLAQNLPPGLGRSLLTDDRVARELITNAGLHDSFGKLMRNPTDTGALRELLSNNSARDAVLGAVGNDPAVKGQLERIGLTPQDLVDAGAAAPKLLEAFEKIQQGDVKGGLESVQAAVQAAPGLAAKIGEKVVNALPQSVKAQFQKLGITEQQLRSAGPALPHLYEAADAASKGDWGKAFNGLREAAISAPDLTTQAMKGLAQQLPAQLGAAKSLLTDDAFLRQVVTNRDLHSQVGKLFNEQTRMDGLRGLLGNDAARNATLSAIGNDPTVKGQLERIGLTPQDLVEAGAAAPKLLEAFEKIQQGDVKGGLESVQAAVQAAPGLAAKIGEKVVNALPQSVKAQFQKLGITEQQLRSAGPALPHLYEAADAASKGDWGKAFNGLREAAISAPDLTTQAMKGLAQQLPAQLGAVKSLLTDDAFLRQVVTNRDLHSQVGKLFNEQTRMEGLRGLLGNDAARNATLSAIGNDPTVKGQLERIGLTPQDLVDAGAAAPKLLEAFEKIQQGDVKGGLESVQAAVQAAPGLAAKIGEKVVNALPQSVKAQFQKLGITEQQLRSAGPALPHLYEAADAASKGDWGKAFNGLREAAISAPDLTTQAMKGLAQQLPPQLGAAKSLLTDDAFLRQVVTNRDLHSQVGKLFNEQTRMEGLRGLLGNDAARDAALSAIGKDPGVQGMLAKAGLEPKDLVEAGAAAPHLFDAARSFADGKINEGIDALSKAAEAAPELLNKLGERLVSKLPEGLRNNITALGITPSELIQAGKGLPDLLKAGQALGQGDFQAAITNLRNAAGKIPPSIVEKAITTTAAKLPDNAFSGIARSLLTDKDLVHQLVTNPELHASFNKMMSGDLVQGAREILGNATVRDAAAHALAQNAGFMEKLKPFGIQSGADVAALGGTAFDVMEAGAQFAQGKPGEALRSLGKALGDIPPDLRGRMVGALADKLHVPEWAGDTLAAAASLLGNEQVGKALGDAFGALQRGDVSGFLSGIATTGKTIAETAPEAAKAFLNSLSKIPGSIGRLFEDHELNAAMVDSGAVTNIFEAAEKLGRGDIGGALSEIAQTGTALLGQGEHFKVAGQELPFGSQGIENLTRMFGRFVDALPGELKERIATEAAKFGAKAGLRSVPLLGNIVNGVSAIGSAKDLVDAIKAEPKDALNIALAAGQLGLDVAGVFPGLNSITGPLQAILGTARVVKGASDLIGDINEFQRGLVGA</sequence>
<dbReference type="EMBL" id="ANAH02000074">
    <property type="protein sequence ID" value="EPX55015.1"/>
    <property type="molecule type" value="Genomic_DNA"/>
</dbReference>
<organism evidence="2 3">
    <name type="scientific">Cystobacter fuscus (strain ATCC 25194 / DSM 2262 / NBRC 100088 / M29)</name>
    <dbReference type="NCBI Taxonomy" id="1242864"/>
    <lineage>
        <taxon>Bacteria</taxon>
        <taxon>Pseudomonadati</taxon>
        <taxon>Myxococcota</taxon>
        <taxon>Myxococcia</taxon>
        <taxon>Myxococcales</taxon>
        <taxon>Cystobacterineae</taxon>
        <taxon>Archangiaceae</taxon>
        <taxon>Cystobacter</taxon>
    </lineage>
</organism>
<feature type="region of interest" description="Disordered" evidence="1">
    <location>
        <begin position="1"/>
        <end position="79"/>
    </location>
</feature>
<feature type="compositionally biased region" description="Low complexity" evidence="1">
    <location>
        <begin position="68"/>
        <end position="79"/>
    </location>
</feature>
<feature type="compositionally biased region" description="Low complexity" evidence="1">
    <location>
        <begin position="20"/>
        <end position="36"/>
    </location>
</feature>
<protein>
    <submittedName>
        <fullName evidence="2">Uncharacterized protein</fullName>
    </submittedName>
</protein>
<dbReference type="OrthoDB" id="5476855at2"/>
<dbReference type="RefSeq" id="WP_020918776.1">
    <property type="nucleotide sequence ID" value="NZ_ANAH02000074.1"/>
</dbReference>
<proteinExistence type="predicted"/>
<evidence type="ECO:0000256" key="1">
    <source>
        <dbReference type="SAM" id="MobiDB-lite"/>
    </source>
</evidence>
<reference evidence="2" key="1">
    <citation type="submission" date="2013-05" db="EMBL/GenBank/DDBJ databases">
        <title>Genome assembly of Cystobacter fuscus DSM 2262.</title>
        <authorList>
            <person name="Sharma G."/>
            <person name="Khatri I."/>
            <person name="Kaur C."/>
            <person name="Mayilraj S."/>
            <person name="Subramanian S."/>
        </authorList>
    </citation>
    <scope>NUCLEOTIDE SEQUENCE [LARGE SCALE GENOMIC DNA]</scope>
    <source>
        <strain evidence="2">DSM 2262</strain>
    </source>
</reference>
<evidence type="ECO:0000313" key="3">
    <source>
        <dbReference type="Proteomes" id="UP000011682"/>
    </source>
</evidence>
<evidence type="ECO:0000313" key="2">
    <source>
        <dbReference type="EMBL" id="EPX55015.1"/>
    </source>
</evidence>
<dbReference type="eggNOG" id="ENOG5032N61">
    <property type="taxonomic scope" value="Bacteria"/>
</dbReference>
<gene>
    <name evidence="2" type="ORF">D187_009521</name>
</gene>
<dbReference type="Proteomes" id="UP000011682">
    <property type="component" value="Unassembled WGS sequence"/>
</dbReference>
<accession>S9NSC3</accession>
<name>S9NSC3_CYSF2</name>
<comment type="caution">
    <text evidence="2">The sequence shown here is derived from an EMBL/GenBank/DDBJ whole genome shotgun (WGS) entry which is preliminary data.</text>
</comment>
<keyword evidence="3" id="KW-1185">Reference proteome</keyword>